<reference evidence="5" key="1">
    <citation type="submission" date="2020-06" db="EMBL/GenBank/DDBJ databases">
        <authorList>
            <person name="Li T."/>
            <person name="Hu X."/>
            <person name="Zhang T."/>
            <person name="Song X."/>
            <person name="Zhang H."/>
            <person name="Dai N."/>
            <person name="Sheng W."/>
            <person name="Hou X."/>
            <person name="Wei L."/>
        </authorList>
    </citation>
    <scope>NUCLEOTIDE SEQUENCE</scope>
    <source>
        <strain evidence="5">G02</strain>
        <tissue evidence="5">Leaf</tissue>
    </source>
</reference>
<dbReference type="Pfam" id="PF08263">
    <property type="entry name" value="LRRNT_2"/>
    <property type="match status" value="1"/>
</dbReference>
<feature type="domain" description="Leucine-rich repeat-containing N-terminal plant-type" evidence="4">
    <location>
        <begin position="7"/>
        <end position="32"/>
    </location>
</feature>
<dbReference type="InterPro" id="IPR032675">
    <property type="entry name" value="LRR_dom_sf"/>
</dbReference>
<keyword evidence="3" id="KW-0677">Repeat</keyword>
<keyword evidence="5" id="KW-0675">Receptor</keyword>
<keyword evidence="2" id="KW-0732">Signal</keyword>
<dbReference type="InterPro" id="IPR001611">
    <property type="entry name" value="Leu-rich_rpt"/>
</dbReference>
<organism evidence="5">
    <name type="scientific">Sesamum radiatum</name>
    <name type="common">Black benniseed</name>
    <dbReference type="NCBI Taxonomy" id="300843"/>
    <lineage>
        <taxon>Eukaryota</taxon>
        <taxon>Viridiplantae</taxon>
        <taxon>Streptophyta</taxon>
        <taxon>Embryophyta</taxon>
        <taxon>Tracheophyta</taxon>
        <taxon>Spermatophyta</taxon>
        <taxon>Magnoliopsida</taxon>
        <taxon>eudicotyledons</taxon>
        <taxon>Gunneridae</taxon>
        <taxon>Pentapetalae</taxon>
        <taxon>asterids</taxon>
        <taxon>lamiids</taxon>
        <taxon>Lamiales</taxon>
        <taxon>Pedaliaceae</taxon>
        <taxon>Sesamum</taxon>
    </lineage>
</organism>
<name>A0AAW2W9G6_SESRA</name>
<gene>
    <name evidence="5" type="ORF">Sradi_0384900</name>
</gene>
<evidence type="ECO:0000256" key="3">
    <source>
        <dbReference type="ARBA" id="ARBA00022737"/>
    </source>
</evidence>
<dbReference type="PANTHER" id="PTHR47988">
    <property type="entry name" value="SOMATIC EMBRYOGENESIS RECEPTOR KINASE 1"/>
    <property type="match status" value="1"/>
</dbReference>
<protein>
    <submittedName>
        <fullName evidence="5">Phytosulfokine receptor 1</fullName>
    </submittedName>
</protein>
<proteinExistence type="predicted"/>
<dbReference type="SUPFAM" id="SSF52058">
    <property type="entry name" value="L domain-like"/>
    <property type="match status" value="1"/>
</dbReference>
<evidence type="ECO:0000256" key="2">
    <source>
        <dbReference type="ARBA" id="ARBA00022729"/>
    </source>
</evidence>
<evidence type="ECO:0000259" key="4">
    <source>
        <dbReference type="Pfam" id="PF08263"/>
    </source>
</evidence>
<sequence length="129" mass="14097">MIPFSLSTTKPLLSPPLNWSSTDCCRWEGVACESYGSRVTRLSLPGRALSGTITPFLANLSVSSDLNLSGNHLSGSFPLTAFRYLNRLRTLDLSSNRFFGLLQPPNRQVASCPFPSGFWIYPAIALMGP</sequence>
<dbReference type="InterPro" id="IPR013210">
    <property type="entry name" value="LRR_N_plant-typ"/>
</dbReference>
<dbReference type="Pfam" id="PF00560">
    <property type="entry name" value="LRR_1"/>
    <property type="match status" value="2"/>
</dbReference>
<dbReference type="Gene3D" id="3.80.10.10">
    <property type="entry name" value="Ribonuclease Inhibitor"/>
    <property type="match status" value="1"/>
</dbReference>
<evidence type="ECO:0000256" key="1">
    <source>
        <dbReference type="ARBA" id="ARBA00022614"/>
    </source>
</evidence>
<keyword evidence="1" id="KW-0433">Leucine-rich repeat</keyword>
<comment type="caution">
    <text evidence="5">The sequence shown here is derived from an EMBL/GenBank/DDBJ whole genome shotgun (WGS) entry which is preliminary data.</text>
</comment>
<evidence type="ECO:0000313" key="5">
    <source>
        <dbReference type="EMBL" id="KAL0436770.1"/>
    </source>
</evidence>
<dbReference type="EMBL" id="JACGWJ010000002">
    <property type="protein sequence ID" value="KAL0436770.1"/>
    <property type="molecule type" value="Genomic_DNA"/>
</dbReference>
<accession>A0AAW2W9G6</accession>
<reference evidence="5" key="2">
    <citation type="journal article" date="2024" name="Plant">
        <title>Genomic evolution and insights into agronomic trait innovations of Sesamum species.</title>
        <authorList>
            <person name="Miao H."/>
            <person name="Wang L."/>
            <person name="Qu L."/>
            <person name="Liu H."/>
            <person name="Sun Y."/>
            <person name="Le M."/>
            <person name="Wang Q."/>
            <person name="Wei S."/>
            <person name="Zheng Y."/>
            <person name="Lin W."/>
            <person name="Duan Y."/>
            <person name="Cao H."/>
            <person name="Xiong S."/>
            <person name="Wang X."/>
            <person name="Wei L."/>
            <person name="Li C."/>
            <person name="Ma Q."/>
            <person name="Ju M."/>
            <person name="Zhao R."/>
            <person name="Li G."/>
            <person name="Mu C."/>
            <person name="Tian Q."/>
            <person name="Mei H."/>
            <person name="Zhang T."/>
            <person name="Gao T."/>
            <person name="Zhang H."/>
        </authorList>
    </citation>
    <scope>NUCLEOTIDE SEQUENCE</scope>
    <source>
        <strain evidence="5">G02</strain>
    </source>
</reference>
<dbReference type="AlphaFoldDB" id="A0AAW2W9G6"/>